<sequence>MMWLGTHQECVGSSPKVLGACQDSTRKFAGRRSRLAERLSEVAEKLARSWDGLVMDVSDMDPGSSLGIRPGSDDVMEPRREFARGFADEIGKLARNTPRDRRRKTVRLTAVESGGYQIMGVRS</sequence>
<evidence type="ECO:0000313" key="2">
    <source>
        <dbReference type="Proteomes" id="UP000287651"/>
    </source>
</evidence>
<reference evidence="1 2" key="1">
    <citation type="journal article" date="2014" name="Agronomy (Basel)">
        <title>A Draft Genome Sequence for Ensete ventricosum, the Drought-Tolerant Tree Against Hunger.</title>
        <authorList>
            <person name="Harrison J."/>
            <person name="Moore K.A."/>
            <person name="Paszkiewicz K."/>
            <person name="Jones T."/>
            <person name="Grant M."/>
            <person name="Ambacheew D."/>
            <person name="Muzemil S."/>
            <person name="Studholme D.J."/>
        </authorList>
    </citation>
    <scope>NUCLEOTIDE SEQUENCE [LARGE SCALE GENOMIC DNA]</scope>
</reference>
<comment type="caution">
    <text evidence="1">The sequence shown here is derived from an EMBL/GenBank/DDBJ whole genome shotgun (WGS) entry which is preliminary data.</text>
</comment>
<dbReference type="Proteomes" id="UP000287651">
    <property type="component" value="Unassembled WGS sequence"/>
</dbReference>
<organism evidence="1 2">
    <name type="scientific">Ensete ventricosum</name>
    <name type="common">Abyssinian banana</name>
    <name type="synonym">Musa ensete</name>
    <dbReference type="NCBI Taxonomy" id="4639"/>
    <lineage>
        <taxon>Eukaryota</taxon>
        <taxon>Viridiplantae</taxon>
        <taxon>Streptophyta</taxon>
        <taxon>Embryophyta</taxon>
        <taxon>Tracheophyta</taxon>
        <taxon>Spermatophyta</taxon>
        <taxon>Magnoliopsida</taxon>
        <taxon>Liliopsida</taxon>
        <taxon>Zingiberales</taxon>
        <taxon>Musaceae</taxon>
        <taxon>Ensete</taxon>
    </lineage>
</organism>
<evidence type="ECO:0000313" key="1">
    <source>
        <dbReference type="EMBL" id="RRT67159.1"/>
    </source>
</evidence>
<gene>
    <name evidence="1" type="ORF">B296_00019931</name>
</gene>
<dbReference type="AlphaFoldDB" id="A0A426ZT10"/>
<accession>A0A426ZT10</accession>
<name>A0A426ZT10_ENSVE</name>
<proteinExistence type="predicted"/>
<dbReference type="EMBL" id="AMZH03005137">
    <property type="protein sequence ID" value="RRT67159.1"/>
    <property type="molecule type" value="Genomic_DNA"/>
</dbReference>
<protein>
    <submittedName>
        <fullName evidence="1">Uncharacterized protein</fullName>
    </submittedName>
</protein>